<keyword evidence="3" id="KW-0249">Electron transport</keyword>
<protein>
    <recommendedName>
        <fullName evidence="7">Rubredoxin-like domain-containing protein</fullName>
    </recommendedName>
</protein>
<sequence length="257" mass="27927">MGTDEKGNVGSMKATLQHCHNQTKRKKEKRTLGYHQPRTITTAAAAVAASSLPISSLPADYSRTSSSTQKQNLKGRILPSNMTLASQQLAPPTTGLAPSTSSVNTNLNLLPVASLVSPIRRSLLAPVRKSSFFSRSLQPLLTPSRPPSAAASAPKFSMRVASSKQAYICRDCGYIYNDRTPFEKLADNYFCPVCGAPKRRFRVYEPTVAKNANQTDVRKVRKAQIQREETLGRALPIAIAVGILALAGLYFYINSTA</sequence>
<dbReference type="Proteomes" id="UP001370490">
    <property type="component" value="Unassembled WGS sequence"/>
</dbReference>
<keyword evidence="4" id="KW-0408">Iron</keyword>
<evidence type="ECO:0000259" key="7">
    <source>
        <dbReference type="PROSITE" id="PS50903"/>
    </source>
</evidence>
<evidence type="ECO:0000256" key="2">
    <source>
        <dbReference type="ARBA" id="ARBA00022723"/>
    </source>
</evidence>
<comment type="caution">
    <text evidence="8">The sequence shown here is derived from an EMBL/GenBank/DDBJ whole genome shotgun (WGS) entry which is preliminary data.</text>
</comment>
<dbReference type="AlphaFoldDB" id="A0AAN8VBC2"/>
<keyword evidence="9" id="KW-1185">Reference proteome</keyword>
<evidence type="ECO:0000256" key="6">
    <source>
        <dbReference type="SAM" id="Phobius"/>
    </source>
</evidence>
<keyword evidence="1" id="KW-0813">Transport</keyword>
<gene>
    <name evidence="8" type="ORF">RJ641_008924</name>
</gene>
<dbReference type="PROSITE" id="PS50903">
    <property type="entry name" value="RUBREDOXIN_LIKE"/>
    <property type="match status" value="1"/>
</dbReference>
<name>A0AAN8VBC2_9MAGN</name>
<feature type="domain" description="Rubredoxin-like" evidence="7">
    <location>
        <begin position="164"/>
        <end position="204"/>
    </location>
</feature>
<keyword evidence="6" id="KW-0472">Membrane</keyword>
<dbReference type="CDD" id="cd00730">
    <property type="entry name" value="rubredoxin"/>
    <property type="match status" value="1"/>
</dbReference>
<keyword evidence="2" id="KW-0479">Metal-binding</keyword>
<evidence type="ECO:0000256" key="4">
    <source>
        <dbReference type="ARBA" id="ARBA00023004"/>
    </source>
</evidence>
<feature type="region of interest" description="Disordered" evidence="5">
    <location>
        <begin position="1"/>
        <end position="33"/>
    </location>
</feature>
<evidence type="ECO:0000256" key="5">
    <source>
        <dbReference type="SAM" id="MobiDB-lite"/>
    </source>
</evidence>
<reference evidence="8 9" key="1">
    <citation type="submission" date="2023-12" db="EMBL/GenBank/DDBJ databases">
        <title>A high-quality genome assembly for Dillenia turbinata (Dilleniales).</title>
        <authorList>
            <person name="Chanderbali A."/>
        </authorList>
    </citation>
    <scope>NUCLEOTIDE SEQUENCE [LARGE SCALE GENOMIC DNA]</scope>
    <source>
        <strain evidence="8">LSX21</strain>
        <tissue evidence="8">Leaf</tissue>
    </source>
</reference>
<dbReference type="PANTHER" id="PTHR48136">
    <property type="entry name" value="RUBREDOXIN-LIKE SUPERFAMILY PROTEIN"/>
    <property type="match status" value="1"/>
</dbReference>
<keyword evidence="6" id="KW-1133">Transmembrane helix</keyword>
<evidence type="ECO:0000256" key="1">
    <source>
        <dbReference type="ARBA" id="ARBA00022448"/>
    </source>
</evidence>
<dbReference type="GO" id="GO:0005506">
    <property type="term" value="F:iron ion binding"/>
    <property type="evidence" value="ECO:0007669"/>
    <property type="project" value="InterPro"/>
</dbReference>
<accession>A0AAN8VBC2</accession>
<organism evidence="8 9">
    <name type="scientific">Dillenia turbinata</name>
    <dbReference type="NCBI Taxonomy" id="194707"/>
    <lineage>
        <taxon>Eukaryota</taxon>
        <taxon>Viridiplantae</taxon>
        <taxon>Streptophyta</taxon>
        <taxon>Embryophyta</taxon>
        <taxon>Tracheophyta</taxon>
        <taxon>Spermatophyta</taxon>
        <taxon>Magnoliopsida</taxon>
        <taxon>eudicotyledons</taxon>
        <taxon>Gunneridae</taxon>
        <taxon>Pentapetalae</taxon>
        <taxon>Dilleniales</taxon>
        <taxon>Dilleniaceae</taxon>
        <taxon>Dillenia</taxon>
    </lineage>
</organism>
<dbReference type="EMBL" id="JBAMMX010000016">
    <property type="protein sequence ID" value="KAK6924598.1"/>
    <property type="molecule type" value="Genomic_DNA"/>
</dbReference>
<dbReference type="PANTHER" id="PTHR48136:SF1">
    <property type="entry name" value="RUBREDOXIN-LIKE SUPERFAMILY PROTEIN"/>
    <property type="match status" value="1"/>
</dbReference>
<evidence type="ECO:0000256" key="3">
    <source>
        <dbReference type="ARBA" id="ARBA00022982"/>
    </source>
</evidence>
<dbReference type="InterPro" id="IPR024935">
    <property type="entry name" value="Rubredoxin_dom"/>
</dbReference>
<feature type="transmembrane region" description="Helical" evidence="6">
    <location>
        <begin position="231"/>
        <end position="253"/>
    </location>
</feature>
<evidence type="ECO:0000313" key="8">
    <source>
        <dbReference type="EMBL" id="KAK6924598.1"/>
    </source>
</evidence>
<evidence type="ECO:0000313" key="9">
    <source>
        <dbReference type="Proteomes" id="UP001370490"/>
    </source>
</evidence>
<keyword evidence="6" id="KW-0812">Transmembrane</keyword>
<dbReference type="Gene3D" id="2.20.28.10">
    <property type="match status" value="1"/>
</dbReference>
<dbReference type="InterPro" id="IPR024934">
    <property type="entry name" value="Rubredoxin-like_dom"/>
</dbReference>
<dbReference type="SUPFAM" id="SSF57802">
    <property type="entry name" value="Rubredoxin-like"/>
    <property type="match status" value="1"/>
</dbReference>
<proteinExistence type="predicted"/>